<name>A0A4R2JQS8_9PSEU</name>
<evidence type="ECO:0000256" key="2">
    <source>
        <dbReference type="ARBA" id="ARBA00022603"/>
    </source>
</evidence>
<dbReference type="InterPro" id="IPR029063">
    <property type="entry name" value="SAM-dependent_MTases_sf"/>
</dbReference>
<dbReference type="EMBL" id="SLWS01000006">
    <property type="protein sequence ID" value="TCO56535.1"/>
    <property type="molecule type" value="Genomic_DNA"/>
</dbReference>
<protein>
    <submittedName>
        <fullName evidence="7">Ubiquinone/menaquinone biosynthesis C-methylase UbiE</fullName>
    </submittedName>
</protein>
<dbReference type="Proteomes" id="UP000295680">
    <property type="component" value="Unassembled WGS sequence"/>
</dbReference>
<dbReference type="Gene3D" id="3.40.50.150">
    <property type="entry name" value="Vaccinia Virus protein VP39"/>
    <property type="match status" value="1"/>
</dbReference>
<dbReference type="Pfam" id="PF13649">
    <property type="entry name" value="Methyltransf_25"/>
    <property type="match status" value="1"/>
</dbReference>
<dbReference type="RefSeq" id="WP_243727086.1">
    <property type="nucleotide sequence ID" value="NZ_SLWS01000006.1"/>
</dbReference>
<dbReference type="GO" id="GO:0032259">
    <property type="term" value="P:methylation"/>
    <property type="evidence" value="ECO:0007669"/>
    <property type="project" value="UniProtKB-KW"/>
</dbReference>
<dbReference type="InterPro" id="IPR041698">
    <property type="entry name" value="Methyltransf_25"/>
</dbReference>
<keyword evidence="8" id="KW-1185">Reference proteome</keyword>
<organism evidence="7 8">
    <name type="scientific">Actinocrispum wychmicini</name>
    <dbReference type="NCBI Taxonomy" id="1213861"/>
    <lineage>
        <taxon>Bacteria</taxon>
        <taxon>Bacillati</taxon>
        <taxon>Actinomycetota</taxon>
        <taxon>Actinomycetes</taxon>
        <taxon>Pseudonocardiales</taxon>
        <taxon>Pseudonocardiaceae</taxon>
        <taxon>Actinocrispum</taxon>
    </lineage>
</organism>
<evidence type="ECO:0000256" key="5">
    <source>
        <dbReference type="ARBA" id="ARBA00047622"/>
    </source>
</evidence>
<evidence type="ECO:0000256" key="4">
    <source>
        <dbReference type="ARBA" id="ARBA00025707"/>
    </source>
</evidence>
<evidence type="ECO:0000313" key="8">
    <source>
        <dbReference type="Proteomes" id="UP000295680"/>
    </source>
</evidence>
<keyword evidence="3" id="KW-0808">Transferase</keyword>
<comment type="caution">
    <text evidence="7">The sequence shown here is derived from an EMBL/GenBank/DDBJ whole genome shotgun (WGS) entry which is preliminary data.</text>
</comment>
<comment type="catalytic activity">
    <reaction evidence="5">
        <text>phosphoethanolamine + S-adenosyl-L-methionine = N-methylethanolamine phosphate + S-adenosyl-L-homocysteine + H(+)</text>
        <dbReference type="Rhea" id="RHEA:20365"/>
        <dbReference type="ChEBI" id="CHEBI:15378"/>
        <dbReference type="ChEBI" id="CHEBI:57781"/>
        <dbReference type="ChEBI" id="CHEBI:57856"/>
        <dbReference type="ChEBI" id="CHEBI:58190"/>
        <dbReference type="ChEBI" id="CHEBI:59789"/>
        <dbReference type="EC" id="2.1.1.103"/>
    </reaction>
    <physiologicalReaction direction="left-to-right" evidence="5">
        <dbReference type="Rhea" id="RHEA:20366"/>
    </physiologicalReaction>
</comment>
<dbReference type="SUPFAM" id="SSF53335">
    <property type="entry name" value="S-adenosyl-L-methionine-dependent methyltransferases"/>
    <property type="match status" value="1"/>
</dbReference>
<keyword evidence="7" id="KW-0830">Ubiquinone</keyword>
<dbReference type="PANTHER" id="PTHR44307:SF2">
    <property type="entry name" value="PHOSPHOETHANOLAMINE METHYLTRANSFERASE ISOFORM X1"/>
    <property type="match status" value="1"/>
</dbReference>
<proteinExistence type="predicted"/>
<dbReference type="CDD" id="cd02440">
    <property type="entry name" value="AdoMet_MTases"/>
    <property type="match status" value="1"/>
</dbReference>
<evidence type="ECO:0000256" key="1">
    <source>
        <dbReference type="ARBA" id="ARBA00005189"/>
    </source>
</evidence>
<dbReference type="GO" id="GO:0000234">
    <property type="term" value="F:phosphoethanolamine N-methyltransferase activity"/>
    <property type="evidence" value="ECO:0007669"/>
    <property type="project" value="UniProtKB-EC"/>
</dbReference>
<comment type="pathway">
    <text evidence="1">Lipid metabolism.</text>
</comment>
<accession>A0A4R2JQS8</accession>
<sequence length="282" mass="30906">MVRIDPSNNDQLKSWDGASGDLWVRRAERLDRGVAGYWDRLFDAAAIKPDEHVLDIGCGSGITTREAARRASSGTALGVDLSSQMIDLARRRTAEEGLANVTFEQVDAQVHSFPDARFDLVVSRNGVMFFGDRQAAFTNIARATRPGGRLVLMVWGPYDDNEWIRTFRDVLSGGKLPPIPSHGPTPFSLSDPGTVTDLLTSAGFTEVTVTGMTAPMYYGEDVEDAADYLLDHYSGFMTDLDDEGRAKAAADLRADLANRLTDEGVVYRSSAWLVQARRPGQE</sequence>
<evidence type="ECO:0000259" key="6">
    <source>
        <dbReference type="Pfam" id="PF13649"/>
    </source>
</evidence>
<evidence type="ECO:0000256" key="3">
    <source>
        <dbReference type="ARBA" id="ARBA00022679"/>
    </source>
</evidence>
<reference evidence="7 8" key="1">
    <citation type="submission" date="2019-03" db="EMBL/GenBank/DDBJ databases">
        <title>Genomic Encyclopedia of Type Strains, Phase IV (KMG-IV): sequencing the most valuable type-strain genomes for metagenomic binning, comparative biology and taxonomic classification.</title>
        <authorList>
            <person name="Goeker M."/>
        </authorList>
    </citation>
    <scope>NUCLEOTIDE SEQUENCE [LARGE SCALE GENOMIC DNA]</scope>
    <source>
        <strain evidence="7 8">DSM 45934</strain>
    </source>
</reference>
<dbReference type="PANTHER" id="PTHR44307">
    <property type="entry name" value="PHOSPHOETHANOLAMINE METHYLTRANSFERASE"/>
    <property type="match status" value="1"/>
</dbReference>
<feature type="domain" description="Methyltransferase" evidence="6">
    <location>
        <begin position="53"/>
        <end position="148"/>
    </location>
</feature>
<gene>
    <name evidence="7" type="ORF">EV192_1068</name>
</gene>
<comment type="pathway">
    <text evidence="4">Phospholipid metabolism.</text>
</comment>
<keyword evidence="2 7" id="KW-0489">Methyltransferase</keyword>
<dbReference type="AlphaFoldDB" id="A0A4R2JQS8"/>
<evidence type="ECO:0000313" key="7">
    <source>
        <dbReference type="EMBL" id="TCO56535.1"/>
    </source>
</evidence>